<evidence type="ECO:0000313" key="1">
    <source>
        <dbReference type="EMBL" id="BBI49657.1"/>
    </source>
</evidence>
<sequence length="99" mass="11374">MIAGARLLKAGWKLAYCAEACALHSHNYSLVEEFQRYFDIGVLHHREAWLLDWLGRAEGEGGRFVRSELSYLWRRAPWRLPEAGLRTLLKYAGVSVGQK</sequence>
<gene>
    <name evidence="1" type="ORF">HORIV_20780</name>
</gene>
<dbReference type="EMBL" id="AP019416">
    <property type="protein sequence ID" value="BBI49657.1"/>
    <property type="molecule type" value="Genomic_DNA"/>
</dbReference>
<proteinExistence type="predicted"/>
<protein>
    <submittedName>
        <fullName evidence="1">Uncharacterized protein</fullName>
    </submittedName>
</protein>
<name>A0ABM7GH08_9GAMM</name>
<organism evidence="1 2">
    <name type="scientific">Vreelandella olivaria</name>
    <dbReference type="NCBI Taxonomy" id="390919"/>
    <lineage>
        <taxon>Bacteria</taxon>
        <taxon>Pseudomonadati</taxon>
        <taxon>Pseudomonadota</taxon>
        <taxon>Gammaproteobacteria</taxon>
        <taxon>Oceanospirillales</taxon>
        <taxon>Halomonadaceae</taxon>
        <taxon>Vreelandella</taxon>
    </lineage>
</organism>
<keyword evidence="2" id="KW-1185">Reference proteome</keyword>
<reference evidence="2" key="1">
    <citation type="journal article" date="2019" name="Microbiol. Resour. Announc.">
        <title>Complete Genome Sequence of Halomonas olivaria, a Moderately Halophilic Bacterium Isolated from Olive Processing Effluents, Obtained by Nanopore Sequencing.</title>
        <authorList>
            <person name="Nagata S."/>
            <person name="Ii K.M."/>
            <person name="Tsukimi T."/>
            <person name="Miura M.C."/>
            <person name="Galipon J."/>
            <person name="Arakawa K."/>
        </authorList>
    </citation>
    <scope>NUCLEOTIDE SEQUENCE [LARGE SCALE GENOMIC DNA]</scope>
    <source>
        <strain evidence="2">TYRC17</strain>
    </source>
</reference>
<dbReference type="Proteomes" id="UP000289555">
    <property type="component" value="Chromosome"/>
</dbReference>
<accession>A0ABM7GH08</accession>
<evidence type="ECO:0000313" key="2">
    <source>
        <dbReference type="Proteomes" id="UP000289555"/>
    </source>
</evidence>